<accession>A0ABU3I3U9</accession>
<name>A0ABU3I3U9_9ACTN</name>
<protein>
    <submittedName>
        <fullName evidence="2">Uncharacterized protein</fullName>
    </submittedName>
</protein>
<proteinExistence type="predicted"/>
<evidence type="ECO:0000256" key="1">
    <source>
        <dbReference type="SAM" id="Phobius"/>
    </source>
</evidence>
<keyword evidence="1" id="KW-0812">Transmembrane</keyword>
<evidence type="ECO:0000313" key="2">
    <source>
        <dbReference type="EMBL" id="MDT3727150.1"/>
    </source>
</evidence>
<sequence>MTTDFADSGLFRDITDHTHDAPAWLRHTAEIGARAGLLVFVALLALGWWRARRSDTRAFAIAVLAPLATTVASVCSEARCSTPW</sequence>
<evidence type="ECO:0000313" key="3">
    <source>
        <dbReference type="Proteomes" id="UP001181313"/>
    </source>
</evidence>
<keyword evidence="1" id="KW-0472">Membrane</keyword>
<feature type="transmembrane region" description="Helical" evidence="1">
    <location>
        <begin position="31"/>
        <end position="49"/>
    </location>
</feature>
<dbReference type="RefSeq" id="WP_337674953.1">
    <property type="nucleotide sequence ID" value="NZ_JAVSGH010000026.1"/>
</dbReference>
<comment type="caution">
    <text evidence="2">The sequence shown here is derived from an EMBL/GenBank/DDBJ whole genome shotgun (WGS) entry which is preliminary data.</text>
</comment>
<dbReference type="Proteomes" id="UP001181313">
    <property type="component" value="Unassembled WGS sequence"/>
</dbReference>
<keyword evidence="3" id="KW-1185">Reference proteome</keyword>
<dbReference type="EMBL" id="JAVSGH010000026">
    <property type="protein sequence ID" value="MDT3727150.1"/>
    <property type="molecule type" value="Genomic_DNA"/>
</dbReference>
<organism evidence="2 3">
    <name type="scientific">Streptomyces althioticus subsp. attaecolombicae</name>
    <dbReference type="NCBI Taxonomy" id="3075534"/>
    <lineage>
        <taxon>Bacteria</taxon>
        <taxon>Bacillati</taxon>
        <taxon>Actinomycetota</taxon>
        <taxon>Actinomycetes</taxon>
        <taxon>Kitasatosporales</taxon>
        <taxon>Streptomycetaceae</taxon>
        <taxon>Streptomyces</taxon>
        <taxon>Streptomyces althioticus group</taxon>
    </lineage>
</organism>
<keyword evidence="1" id="KW-1133">Transmembrane helix</keyword>
<gene>
    <name evidence="2" type="ORF">ROS62_20635</name>
</gene>
<reference evidence="2" key="1">
    <citation type="submission" date="2024-05" db="EMBL/GenBank/DDBJ databases">
        <title>30 novel species of actinomycetes from the DSMZ collection.</title>
        <authorList>
            <person name="Nouioui I."/>
        </authorList>
    </citation>
    <scope>NUCLEOTIDE SEQUENCE</scope>
    <source>
        <strain evidence="2">DSM 41972</strain>
    </source>
</reference>